<proteinExistence type="predicted"/>
<dbReference type="Proteomes" id="UP000192360">
    <property type="component" value="Unassembled WGS sequence"/>
</dbReference>
<feature type="transmembrane region" description="Helical" evidence="1">
    <location>
        <begin position="167"/>
        <end position="186"/>
    </location>
</feature>
<organism evidence="2 3">
    <name type="scientific">Cellulophaga tyrosinoxydans</name>
    <dbReference type="NCBI Taxonomy" id="504486"/>
    <lineage>
        <taxon>Bacteria</taxon>
        <taxon>Pseudomonadati</taxon>
        <taxon>Bacteroidota</taxon>
        <taxon>Flavobacteriia</taxon>
        <taxon>Flavobacteriales</taxon>
        <taxon>Flavobacteriaceae</taxon>
        <taxon>Cellulophaga</taxon>
    </lineage>
</organism>
<name>A0A1W1YGG8_9FLAO</name>
<dbReference type="AlphaFoldDB" id="A0A1W1YGG8"/>
<evidence type="ECO:0000313" key="2">
    <source>
        <dbReference type="EMBL" id="SMC35265.1"/>
    </source>
</evidence>
<keyword evidence="1" id="KW-0472">Membrane</keyword>
<keyword evidence="3" id="KW-1185">Reference proteome</keyword>
<dbReference type="RefSeq" id="WP_084059767.1">
    <property type="nucleotide sequence ID" value="NZ_FWXO01000001.1"/>
</dbReference>
<keyword evidence="1" id="KW-0812">Transmembrane</keyword>
<accession>A0A1W1YGG8</accession>
<evidence type="ECO:0000256" key="1">
    <source>
        <dbReference type="SAM" id="Phobius"/>
    </source>
</evidence>
<reference evidence="2 3" key="1">
    <citation type="submission" date="2017-04" db="EMBL/GenBank/DDBJ databases">
        <authorList>
            <person name="Afonso C.L."/>
            <person name="Miller P.J."/>
            <person name="Scott M.A."/>
            <person name="Spackman E."/>
            <person name="Goraichik I."/>
            <person name="Dimitrov K.M."/>
            <person name="Suarez D.L."/>
            <person name="Swayne D.E."/>
        </authorList>
    </citation>
    <scope>NUCLEOTIDE SEQUENCE [LARGE SCALE GENOMIC DNA]</scope>
    <source>
        <strain evidence="2 3">DSM 21164</strain>
    </source>
</reference>
<dbReference type="STRING" id="504486.SAMN05660703_0450"/>
<evidence type="ECO:0000313" key="3">
    <source>
        <dbReference type="Proteomes" id="UP000192360"/>
    </source>
</evidence>
<sequence>MKTFETYKKEILEKYKLENGGEVSIYMAKPTSANIRAACVLLLNKRNSIKDDHILNHFFQFKNENNKLKEIQDFDVDKFKPIVNFLKGRAKNTSTQNIELISWLIDFQPRPLQEYLRNTSYSGTNTENRIYEREIKYTVDAVNLLHENSNKEDTLKVKKNQIKQNKWLFLGSFCIVFLIILMTWLLNTKGNFNQSLIDKTINTELENRCMTWAINHYEEVSCNTRPYSKYGTEVLSYEDVKIKNFKRIDVNMATDFFAPVTNKPLIWYSKNKNGEIEYFTSPGLHPITGKTLDEITPYIIQKYVPLHSNDKDSFVK</sequence>
<gene>
    <name evidence="2" type="ORF">SAMN05660703_0450</name>
</gene>
<dbReference type="OrthoDB" id="1340494at2"/>
<keyword evidence="1" id="KW-1133">Transmembrane helix</keyword>
<protein>
    <submittedName>
        <fullName evidence="2">Uncharacterized protein</fullName>
    </submittedName>
</protein>
<dbReference type="EMBL" id="FWXO01000001">
    <property type="protein sequence ID" value="SMC35265.1"/>
    <property type="molecule type" value="Genomic_DNA"/>
</dbReference>